<reference evidence="2" key="2">
    <citation type="submission" date="2022-10" db="EMBL/GenBank/DDBJ databases">
        <authorList>
            <consortium name="ENA_rothamsted_submissions"/>
            <consortium name="culmorum"/>
            <person name="King R."/>
        </authorList>
    </citation>
    <scope>NUCLEOTIDE SEQUENCE</scope>
</reference>
<name>A0A9N9SLR1_PHACE</name>
<evidence type="ECO:0000313" key="3">
    <source>
        <dbReference type="Proteomes" id="UP001153737"/>
    </source>
</evidence>
<dbReference type="EMBL" id="OU896714">
    <property type="protein sequence ID" value="CAG9824513.1"/>
    <property type="molecule type" value="Genomic_DNA"/>
</dbReference>
<dbReference type="SUPFAM" id="SSF54001">
    <property type="entry name" value="Cysteine proteinases"/>
    <property type="match status" value="1"/>
</dbReference>
<dbReference type="GO" id="GO:0016579">
    <property type="term" value="P:protein deubiquitination"/>
    <property type="evidence" value="ECO:0007669"/>
    <property type="project" value="InterPro"/>
</dbReference>
<evidence type="ECO:0000259" key="1">
    <source>
        <dbReference type="Pfam" id="PF00443"/>
    </source>
</evidence>
<reference evidence="2" key="1">
    <citation type="submission" date="2022-01" db="EMBL/GenBank/DDBJ databases">
        <authorList>
            <person name="King R."/>
        </authorList>
    </citation>
    <scope>NUCLEOTIDE SEQUENCE</scope>
</reference>
<evidence type="ECO:0000313" key="2">
    <source>
        <dbReference type="EMBL" id="CAG9824513.1"/>
    </source>
</evidence>
<gene>
    <name evidence="2" type="ORF">PHAECO_LOCUS11909</name>
</gene>
<keyword evidence="3" id="KW-1185">Reference proteome</keyword>
<dbReference type="OrthoDB" id="10064970at2759"/>
<dbReference type="PANTHER" id="PTHR33173">
    <property type="match status" value="1"/>
</dbReference>
<dbReference type="Pfam" id="PF00443">
    <property type="entry name" value="UCH"/>
    <property type="match status" value="1"/>
</dbReference>
<sequence>MLQINKKIAAPQWEDDVEIEFYREVSNGLWLEDSTDTLVNYYAEQDAQEFLRYLLEGLHKDVNRITERYELIFTEVDEKLSDHEKAQESWSRYLRIENSIFVENFVGQLKSTLRCSYCGHCSMESAAFFDQISENLRSDIPQHLVNLLIVTGYGTAATLKNITKSDIKAIEKFAREKLPTLVAKEERGNFYGPLYCQKPEHFVLVDGFVNLILLMRDSLRPKSEFFKDASTMTEKVMELCEGTHSIGIHHSTSTLGCSSDGEVDAGVNGSSNSNSLIAENANVARIVRTWAKNRVGSEEWTAKHIHFNNVFNNIKYETAYHNTSENDGLICKVTCCCKNFFNVRQFSKKSTTKPRWVLSNFYSHLQQKHFTDQDKLPNTWNKDGVEKNKKKTGEVMKENKTQTKITAFTTVETTVIPEVIPPDPLLDTENVSLSSPDIVDKTEVNNKPKILQCLMFDNFKMTKRHTTVGDKENVLNISSFTPQQSSDLKISNVPTKNITNVPSADYSQNINRITDNTGFTSPVRPNVPLIDWPDQEHETSAETSSMVSSTGDEAGLHQILNSIAGDTCLASPTLRDVDWSYQEHEKFAENSCTTRSQEDSTHLPKQTLEQYPENIDFARSLVKMVPERALEIDHSHSHFENHQSLARNSSVTEIISEKIDQNDTCPTTKQRSIKWRSIKYSRLERERRRREASVSSEQTEITKFFPIIDKISETLSGNPNSLSFHNDPTASTNASDTETKNANLSKFLQDILEHALRNSDPKKKNSFESNLKQFGIYIYYIGGRQLYETLHANLHNVLPCIRTLQKFTFQQRIGYEPGKLNMRQLNTFLEKRNLKKVIWVSEDCTRLTSTIEYDSTTNSIFGFSSPLENGLPIPHAFQATSSEKIQSMYRNSSKADYALIIVAQALENEAPPFCLSVYGTDNKFNARDVSLRWKSIKEEAVSYGIRVLGISSDGDPRLLKAMKVEAGFIKDSTSWTHLDYSHTDTCYLQDSIHIIVKLKNKFLDHKTNLILGKYTAKVDDLSELIKNFSKDKHLLTSSNISNEDRMNYENARRICDQRVTDLLSNVQNTNGTKTFLKIMNYLNSAFVEKSCDLEEIVYKTFFSIFFLRIWRHSVKLNQDLKLQQNFITLNAYTCIELNGAMLIKLIHLFQTDNSLYQQMFRLWLMNSQDCETTFRHTRSMAPTETTAINFTLKQLTHKLERIQYLNNLKHDLKDTYVFPRETRKQLLQEKYGTLNVSNIDTDGILKKCLEDAISEAESLEMPVDVNAVYTLDINIERPADMMTSQDFEHVLIRQYPKRKKNIPDGPPCILLHPTFFRLAPKISNDGPISWYVDGVNL</sequence>
<dbReference type="Gene3D" id="3.90.70.10">
    <property type="entry name" value="Cysteine proteinases"/>
    <property type="match status" value="1"/>
</dbReference>
<organism evidence="2 3">
    <name type="scientific">Phaedon cochleariae</name>
    <name type="common">Mustard beetle</name>
    <dbReference type="NCBI Taxonomy" id="80249"/>
    <lineage>
        <taxon>Eukaryota</taxon>
        <taxon>Metazoa</taxon>
        <taxon>Ecdysozoa</taxon>
        <taxon>Arthropoda</taxon>
        <taxon>Hexapoda</taxon>
        <taxon>Insecta</taxon>
        <taxon>Pterygota</taxon>
        <taxon>Neoptera</taxon>
        <taxon>Endopterygota</taxon>
        <taxon>Coleoptera</taxon>
        <taxon>Polyphaga</taxon>
        <taxon>Cucujiformia</taxon>
        <taxon>Chrysomeloidea</taxon>
        <taxon>Chrysomelidae</taxon>
        <taxon>Chrysomelinae</taxon>
        <taxon>Chrysomelini</taxon>
        <taxon>Phaedon</taxon>
    </lineage>
</organism>
<proteinExistence type="predicted"/>
<dbReference type="InterPro" id="IPR038765">
    <property type="entry name" value="Papain-like_cys_pep_sf"/>
</dbReference>
<dbReference type="InterPro" id="IPR001394">
    <property type="entry name" value="Peptidase_C19_UCH"/>
</dbReference>
<dbReference type="Proteomes" id="UP001153737">
    <property type="component" value="Chromosome 8"/>
</dbReference>
<dbReference type="PANTHER" id="PTHR33173:SF2">
    <property type="entry name" value="MYND-TYPE DOMAIN-CONTAINING PROTEIN"/>
    <property type="match status" value="1"/>
</dbReference>
<dbReference type="GO" id="GO:0004843">
    <property type="term" value="F:cysteine-type deubiquitinase activity"/>
    <property type="evidence" value="ECO:0007669"/>
    <property type="project" value="InterPro"/>
</dbReference>
<feature type="domain" description="Peptidase C19 ubiquitin carboxyl-terminal hydrolase" evidence="1">
    <location>
        <begin position="40"/>
        <end position="451"/>
    </location>
</feature>
<accession>A0A9N9SLR1</accession>
<protein>
    <recommendedName>
        <fullName evidence="1">Peptidase C19 ubiquitin carboxyl-terminal hydrolase domain-containing protein</fullName>
    </recommendedName>
</protein>